<name>A0ABQ5QD13_9BACT</name>
<dbReference type="RefSeq" id="WP_285571824.1">
    <property type="nucleotide sequence ID" value="NZ_BSDE01000002.1"/>
</dbReference>
<organism evidence="1 2">
    <name type="scientific">Geothrix limicola</name>
    <dbReference type="NCBI Taxonomy" id="2927978"/>
    <lineage>
        <taxon>Bacteria</taxon>
        <taxon>Pseudomonadati</taxon>
        <taxon>Acidobacteriota</taxon>
        <taxon>Holophagae</taxon>
        <taxon>Holophagales</taxon>
        <taxon>Holophagaceae</taxon>
        <taxon>Geothrix</taxon>
    </lineage>
</organism>
<dbReference type="Proteomes" id="UP001165069">
    <property type="component" value="Unassembled WGS sequence"/>
</dbReference>
<protein>
    <recommendedName>
        <fullName evidence="3">GxxExxY protein</fullName>
    </recommendedName>
</protein>
<keyword evidence="2" id="KW-1185">Reference proteome</keyword>
<dbReference type="EMBL" id="BSDE01000002">
    <property type="protein sequence ID" value="GLH72727.1"/>
    <property type="molecule type" value="Genomic_DNA"/>
</dbReference>
<dbReference type="Pfam" id="PF13366">
    <property type="entry name" value="PDDEXK_3"/>
    <property type="match status" value="1"/>
</dbReference>
<proteinExistence type="predicted"/>
<comment type="caution">
    <text evidence="1">The sequence shown here is derived from an EMBL/GenBank/DDBJ whole genome shotgun (WGS) entry which is preliminary data.</text>
</comment>
<evidence type="ECO:0000313" key="1">
    <source>
        <dbReference type="EMBL" id="GLH72727.1"/>
    </source>
</evidence>
<dbReference type="NCBIfam" id="TIGR04256">
    <property type="entry name" value="GxxExxY"/>
    <property type="match status" value="1"/>
</dbReference>
<evidence type="ECO:0000313" key="2">
    <source>
        <dbReference type="Proteomes" id="UP001165069"/>
    </source>
</evidence>
<reference evidence="1 2" key="1">
    <citation type="journal article" date="2023" name="Antonie Van Leeuwenhoek">
        <title>Mesoterricola silvestris gen. nov., sp. nov., Mesoterricola sediminis sp. nov., Geothrix oryzae sp. nov., Geothrix edaphica sp. nov., Geothrix rubra sp. nov., and Geothrix limicola sp. nov., six novel members of Acidobacteriota isolated from soils.</title>
        <authorList>
            <person name="Itoh H."/>
            <person name="Sugisawa Y."/>
            <person name="Mise K."/>
            <person name="Xu Z."/>
            <person name="Kuniyasu M."/>
            <person name="Ushijima N."/>
            <person name="Kawano K."/>
            <person name="Kobayashi E."/>
            <person name="Shiratori Y."/>
            <person name="Masuda Y."/>
            <person name="Senoo K."/>
        </authorList>
    </citation>
    <scope>NUCLEOTIDE SEQUENCE [LARGE SCALE GENOMIC DNA]</scope>
    <source>
        <strain evidence="1 2">Red804</strain>
    </source>
</reference>
<dbReference type="InterPro" id="IPR026350">
    <property type="entry name" value="GxxExxY"/>
</dbReference>
<sequence length="146" mass="16239">MAEESGGLEGEALTEVILGCAIKVQRSLGPGLLESAYEACLAHELERAGLQVLRQTPLGIHYEGIEIPVAFRMDLLVENEIVLELKTVEHLTDFHEAQLLTYMRCASKRLGFLLNFWRWPMKEGGIKRILNSRVSPLSSAPPRPSA</sequence>
<accession>A0ABQ5QD13</accession>
<gene>
    <name evidence="1" type="ORF">GETHLI_12290</name>
</gene>
<evidence type="ECO:0008006" key="3">
    <source>
        <dbReference type="Google" id="ProtNLM"/>
    </source>
</evidence>